<evidence type="ECO:0000256" key="1">
    <source>
        <dbReference type="SAM" id="MobiDB-lite"/>
    </source>
</evidence>
<dbReference type="EMBL" id="PEBX01000008">
    <property type="protein sequence ID" value="PTQ57329.1"/>
    <property type="molecule type" value="Genomic_DNA"/>
</dbReference>
<protein>
    <submittedName>
        <fullName evidence="2">Uncharacterized protein</fullName>
    </submittedName>
</protein>
<feature type="region of interest" description="Disordered" evidence="1">
    <location>
        <begin position="83"/>
        <end position="106"/>
    </location>
</feature>
<evidence type="ECO:0000313" key="3">
    <source>
        <dbReference type="Proteomes" id="UP000244338"/>
    </source>
</evidence>
<name>A0A2R6Y3R3_9BACL</name>
<accession>A0A2R6Y3R3</accession>
<proteinExistence type="predicted"/>
<organism evidence="2 3">
    <name type="scientific">Candidatus Carbonibacillus altaicus</name>
    <dbReference type="NCBI Taxonomy" id="2163959"/>
    <lineage>
        <taxon>Bacteria</taxon>
        <taxon>Bacillati</taxon>
        <taxon>Bacillota</taxon>
        <taxon>Bacilli</taxon>
        <taxon>Bacillales</taxon>
        <taxon>Candidatus Carbonibacillus</taxon>
    </lineage>
</organism>
<comment type="caution">
    <text evidence="2">The sequence shown here is derived from an EMBL/GenBank/DDBJ whole genome shotgun (WGS) entry which is preliminary data.</text>
</comment>
<sequence length="106" mass="12371">MNENTLFNQDRFSTRCREDITQETMLKSVVIETQTKSGATSRPFRWTTQTLGEQSTVLTVLTVRFRTYIRSVGLRLESLERSDNEPYEVQTVDRHNDFRANPIHSS</sequence>
<evidence type="ECO:0000313" key="2">
    <source>
        <dbReference type="EMBL" id="PTQ57329.1"/>
    </source>
</evidence>
<dbReference type="Proteomes" id="UP000244338">
    <property type="component" value="Unassembled WGS sequence"/>
</dbReference>
<gene>
    <name evidence="2" type="ORF">BSOLF_1645</name>
</gene>
<reference evidence="3" key="1">
    <citation type="journal article" date="2018" name="Sci. Rep.">
        <title>Lignite coal burning seam in the remote Altai Mountains harbors a hydrogen-driven thermophilic microbial community.</title>
        <authorList>
            <person name="Kadnikov V.V."/>
            <person name="Mardanov A.V."/>
            <person name="Ivasenko D.A."/>
            <person name="Antsiferov D.V."/>
            <person name="Beletsky A.V."/>
            <person name="Karnachuk O.V."/>
            <person name="Ravin N.V."/>
        </authorList>
    </citation>
    <scope>NUCLEOTIDE SEQUENCE [LARGE SCALE GENOMIC DNA]</scope>
</reference>
<dbReference type="AlphaFoldDB" id="A0A2R6Y3R3"/>